<keyword evidence="4" id="KW-0408">Iron</keyword>
<dbReference type="SUPFAM" id="SSF51905">
    <property type="entry name" value="FAD/NAD(P)-binding domain"/>
    <property type="match status" value="1"/>
</dbReference>
<sequence>MKKYVEKQREIPVIDEVDVLVVGGGPSGVGAAIGAAKAGAKTMVIENLGSFGGMWTNGMVITLAGFNNWLRPYERYVDGVMGEWLVRAEKRNGAANNKSWVLHSDPEIMKSVADDMMEEYGVKCLLHTWAADVILEDNTLKGIIVENVDGRQAIMAKNIIDCTGNGVVFEKAGAAFTMPKEMQPMTIGFFLAEVEPNTFIDYEENILIPIGPEPGYLEGDVLTAYQSARRDVDVDRFKLKQARKSGEFPEYGGPWFGGLRENFPWVNTTRVYANGVVAAEVTRAEMEGRRNAHKIADFYRKEMKGFEKSWLMSSASTIGIRETRQLDGEYRLTGKDVMDNKSFDDTIAMCAWAIDIHPQAGFSGQHRLYVPLPFEIPYRIMVPQVINNLLVSGRCVSVDREAMAALRVGATCGAMGHAAGVAAALSSLNDISVRNIDVKKVQNELLRQNAIIAPITQK</sequence>
<dbReference type="PANTHER" id="PTHR43498:SF1">
    <property type="entry name" value="COB--COM HETERODISULFIDE REDUCTASE IRON-SULFUR SUBUNIT A"/>
    <property type="match status" value="1"/>
</dbReference>
<evidence type="ECO:0000256" key="5">
    <source>
        <dbReference type="ARBA" id="ARBA00023014"/>
    </source>
</evidence>
<evidence type="ECO:0000256" key="2">
    <source>
        <dbReference type="ARBA" id="ARBA00022723"/>
    </source>
</evidence>
<keyword evidence="7" id="KW-1185">Reference proteome</keyword>
<keyword evidence="1" id="KW-0004">4Fe-4S</keyword>
<dbReference type="Proteomes" id="UP000625283">
    <property type="component" value="Unassembled WGS sequence"/>
</dbReference>
<dbReference type="EMBL" id="JAERTY010000005">
    <property type="protein sequence ID" value="MBL1409334.1"/>
    <property type="molecule type" value="Genomic_DNA"/>
</dbReference>
<dbReference type="RefSeq" id="WP_202103081.1">
    <property type="nucleotide sequence ID" value="NZ_JAERTY010000005.1"/>
</dbReference>
<evidence type="ECO:0000256" key="4">
    <source>
        <dbReference type="ARBA" id="ARBA00023004"/>
    </source>
</evidence>
<evidence type="ECO:0000256" key="3">
    <source>
        <dbReference type="ARBA" id="ARBA00023002"/>
    </source>
</evidence>
<reference evidence="6 7" key="1">
    <citation type="submission" date="2021-01" db="EMBL/GenBank/DDBJ databases">
        <title>C459-1 draft genome sequence.</title>
        <authorList>
            <person name="Zhang X.-F."/>
        </authorList>
    </citation>
    <scope>NUCLEOTIDE SEQUENCE [LARGE SCALE GENOMIC DNA]</scope>
    <source>
        <strain evidence="7">C459-1</strain>
    </source>
</reference>
<keyword evidence="5" id="KW-0411">Iron-sulfur</keyword>
<dbReference type="PRINTS" id="PR00411">
    <property type="entry name" value="PNDRDTASEI"/>
</dbReference>
<keyword evidence="2" id="KW-0479">Metal-binding</keyword>
<dbReference type="InterPro" id="IPR039650">
    <property type="entry name" value="HdrA-like"/>
</dbReference>
<evidence type="ECO:0000313" key="6">
    <source>
        <dbReference type="EMBL" id="MBL1409334.1"/>
    </source>
</evidence>
<evidence type="ECO:0000256" key="1">
    <source>
        <dbReference type="ARBA" id="ARBA00022485"/>
    </source>
</evidence>
<name>A0ABS1R463_9SPHI</name>
<accession>A0ABS1R463</accession>
<dbReference type="InterPro" id="IPR036188">
    <property type="entry name" value="FAD/NAD-bd_sf"/>
</dbReference>
<evidence type="ECO:0000313" key="7">
    <source>
        <dbReference type="Proteomes" id="UP000625283"/>
    </source>
</evidence>
<comment type="caution">
    <text evidence="6">The sequence shown here is derived from an EMBL/GenBank/DDBJ whole genome shotgun (WGS) entry which is preliminary data.</text>
</comment>
<dbReference type="Pfam" id="PF12831">
    <property type="entry name" value="FAD_oxidored"/>
    <property type="match status" value="1"/>
</dbReference>
<proteinExistence type="predicted"/>
<gene>
    <name evidence="6" type="ORF">JKG61_11280</name>
</gene>
<dbReference type="PANTHER" id="PTHR43498">
    <property type="entry name" value="FERREDOXIN:COB-COM HETERODISULFIDE REDUCTASE SUBUNIT A"/>
    <property type="match status" value="1"/>
</dbReference>
<protein>
    <submittedName>
        <fullName evidence="6">FAD-dependent oxidoreductase</fullName>
    </submittedName>
</protein>
<dbReference type="Gene3D" id="3.50.50.60">
    <property type="entry name" value="FAD/NAD(P)-binding domain"/>
    <property type="match status" value="1"/>
</dbReference>
<organism evidence="6 7">
    <name type="scientific">Sphingobacterium faecale</name>
    <dbReference type="NCBI Taxonomy" id="2803775"/>
    <lineage>
        <taxon>Bacteria</taxon>
        <taxon>Pseudomonadati</taxon>
        <taxon>Bacteroidota</taxon>
        <taxon>Sphingobacteriia</taxon>
        <taxon>Sphingobacteriales</taxon>
        <taxon>Sphingobacteriaceae</taxon>
        <taxon>Sphingobacterium</taxon>
    </lineage>
</organism>
<keyword evidence="3" id="KW-0560">Oxidoreductase</keyword>